<dbReference type="InParanoid" id="A0A316VB09"/>
<evidence type="ECO:0000259" key="13">
    <source>
        <dbReference type="PROSITE" id="PS51672"/>
    </source>
</evidence>
<dbReference type="PROSITE" id="PS00165">
    <property type="entry name" value="DEHYDRATASE_SER_THR"/>
    <property type="match status" value="1"/>
</dbReference>
<evidence type="ECO:0000313" key="15">
    <source>
        <dbReference type="Proteomes" id="UP000245771"/>
    </source>
</evidence>
<feature type="region of interest" description="Disordered" evidence="12">
    <location>
        <begin position="440"/>
        <end position="459"/>
    </location>
</feature>
<evidence type="ECO:0000256" key="8">
    <source>
        <dbReference type="ARBA" id="ARBA00022898"/>
    </source>
</evidence>
<keyword evidence="15" id="KW-1185">Reference proteome</keyword>
<dbReference type="SUPFAM" id="SSF53686">
    <property type="entry name" value="Tryptophan synthase beta subunit-like PLP-dependent enzymes"/>
    <property type="match status" value="1"/>
</dbReference>
<evidence type="ECO:0000256" key="4">
    <source>
        <dbReference type="ARBA" id="ARBA00010869"/>
    </source>
</evidence>
<keyword evidence="6 11" id="KW-0412">Isoleucine biosynthesis</keyword>
<dbReference type="InterPro" id="IPR036052">
    <property type="entry name" value="TrpB-like_PALP_sf"/>
</dbReference>
<gene>
    <name evidence="14" type="ORF">FA14DRAFT_173199</name>
</gene>
<evidence type="ECO:0000313" key="14">
    <source>
        <dbReference type="EMBL" id="PWN33393.1"/>
    </source>
</evidence>
<dbReference type="InterPro" id="IPR050147">
    <property type="entry name" value="Ser/Thr_Dehydratase"/>
</dbReference>
<dbReference type="Gene3D" id="3.40.50.1100">
    <property type="match status" value="2"/>
</dbReference>
<organism evidence="14 15">
    <name type="scientific">Meira miltonrushii</name>
    <dbReference type="NCBI Taxonomy" id="1280837"/>
    <lineage>
        <taxon>Eukaryota</taxon>
        <taxon>Fungi</taxon>
        <taxon>Dikarya</taxon>
        <taxon>Basidiomycota</taxon>
        <taxon>Ustilaginomycotina</taxon>
        <taxon>Exobasidiomycetes</taxon>
        <taxon>Exobasidiales</taxon>
        <taxon>Brachybasidiaceae</taxon>
        <taxon>Meira</taxon>
    </lineage>
</organism>
<proteinExistence type="inferred from homology"/>
<dbReference type="InterPro" id="IPR038110">
    <property type="entry name" value="TD_ACT-like_sf"/>
</dbReference>
<keyword evidence="5 11" id="KW-0028">Amino-acid biosynthesis</keyword>
<name>A0A316VB09_9BASI</name>
<dbReference type="OrthoDB" id="4418812at2759"/>
<keyword evidence="7" id="KW-0677">Repeat</keyword>
<dbReference type="RefSeq" id="XP_025353695.1">
    <property type="nucleotide sequence ID" value="XM_025500459.1"/>
</dbReference>
<feature type="region of interest" description="Disordered" evidence="12">
    <location>
        <begin position="467"/>
        <end position="504"/>
    </location>
</feature>
<evidence type="ECO:0000256" key="5">
    <source>
        <dbReference type="ARBA" id="ARBA00022605"/>
    </source>
</evidence>
<dbReference type="CDD" id="cd01562">
    <property type="entry name" value="Thr-dehyd"/>
    <property type="match status" value="1"/>
</dbReference>
<evidence type="ECO:0000256" key="11">
    <source>
        <dbReference type="RuleBase" id="RU362012"/>
    </source>
</evidence>
<dbReference type="EMBL" id="KZ819604">
    <property type="protein sequence ID" value="PWN33393.1"/>
    <property type="molecule type" value="Genomic_DNA"/>
</dbReference>
<evidence type="ECO:0000256" key="12">
    <source>
        <dbReference type="SAM" id="MobiDB-lite"/>
    </source>
</evidence>
<accession>A0A316VB09</accession>
<dbReference type="PROSITE" id="PS51672">
    <property type="entry name" value="ACT_LIKE"/>
    <property type="match status" value="1"/>
</dbReference>
<dbReference type="Pfam" id="PF00291">
    <property type="entry name" value="PALP"/>
    <property type="match status" value="1"/>
</dbReference>
<feature type="region of interest" description="Disordered" evidence="12">
    <location>
        <begin position="1"/>
        <end position="31"/>
    </location>
</feature>
<dbReference type="AlphaFoldDB" id="A0A316VB09"/>
<evidence type="ECO:0000256" key="6">
    <source>
        <dbReference type="ARBA" id="ARBA00022624"/>
    </source>
</evidence>
<comment type="similarity">
    <text evidence="4 11">Belongs to the serine/threonine dehydratase family.</text>
</comment>
<reference evidence="14 15" key="1">
    <citation type="journal article" date="2018" name="Mol. Biol. Evol.">
        <title>Broad Genomic Sampling Reveals a Smut Pathogenic Ancestry of the Fungal Clade Ustilaginomycotina.</title>
        <authorList>
            <person name="Kijpornyongpan T."/>
            <person name="Mondo S.J."/>
            <person name="Barry K."/>
            <person name="Sandor L."/>
            <person name="Lee J."/>
            <person name="Lipzen A."/>
            <person name="Pangilinan J."/>
            <person name="LaButti K."/>
            <person name="Hainaut M."/>
            <person name="Henrissat B."/>
            <person name="Grigoriev I.V."/>
            <person name="Spatafora J.W."/>
            <person name="Aime M.C."/>
        </authorList>
    </citation>
    <scope>NUCLEOTIDE SEQUENCE [LARGE SCALE GENOMIC DNA]</scope>
    <source>
        <strain evidence="14 15">MCA 3882</strain>
    </source>
</reference>
<evidence type="ECO:0000256" key="3">
    <source>
        <dbReference type="ARBA" id="ARBA00004810"/>
    </source>
</evidence>
<comment type="cofactor">
    <cofactor evidence="2 11">
        <name>pyridoxal 5'-phosphate</name>
        <dbReference type="ChEBI" id="CHEBI:597326"/>
    </cofactor>
</comment>
<dbReference type="InterPro" id="IPR000634">
    <property type="entry name" value="Ser/Thr_deHydtase_PyrdxlP-BS"/>
</dbReference>
<evidence type="ECO:0000256" key="2">
    <source>
        <dbReference type="ARBA" id="ARBA00001933"/>
    </source>
</evidence>
<comment type="pathway">
    <text evidence="3 11">Amino-acid biosynthesis; L-isoleucine biosynthesis; 2-oxobutanoate from L-threonine: step 1/1.</text>
</comment>
<evidence type="ECO:0000256" key="7">
    <source>
        <dbReference type="ARBA" id="ARBA00022737"/>
    </source>
</evidence>
<keyword evidence="8 11" id="KW-0663">Pyridoxal phosphate</keyword>
<dbReference type="Pfam" id="PF00585">
    <property type="entry name" value="Thr_dehydrat_C"/>
    <property type="match status" value="2"/>
</dbReference>
<dbReference type="PANTHER" id="PTHR48078">
    <property type="entry name" value="THREONINE DEHYDRATASE, MITOCHONDRIAL-RELATED"/>
    <property type="match status" value="1"/>
</dbReference>
<comment type="catalytic activity">
    <reaction evidence="1 11">
        <text>L-threonine = 2-oxobutanoate + NH4(+)</text>
        <dbReference type="Rhea" id="RHEA:22108"/>
        <dbReference type="ChEBI" id="CHEBI:16763"/>
        <dbReference type="ChEBI" id="CHEBI:28938"/>
        <dbReference type="ChEBI" id="CHEBI:57926"/>
        <dbReference type="EC" id="4.3.1.19"/>
    </reaction>
</comment>
<dbReference type="InterPro" id="IPR045865">
    <property type="entry name" value="ACT-like_dom_sf"/>
</dbReference>
<evidence type="ECO:0000256" key="10">
    <source>
        <dbReference type="ARBA" id="ARBA00023304"/>
    </source>
</evidence>
<dbReference type="InterPro" id="IPR001926">
    <property type="entry name" value="TrpB-like_PALP"/>
</dbReference>
<feature type="compositionally biased region" description="Polar residues" evidence="12">
    <location>
        <begin position="469"/>
        <end position="480"/>
    </location>
</feature>
<dbReference type="SUPFAM" id="SSF55021">
    <property type="entry name" value="ACT-like"/>
    <property type="match status" value="1"/>
</dbReference>
<dbReference type="CDD" id="cd04907">
    <property type="entry name" value="ACT_ThrD-I_2"/>
    <property type="match status" value="1"/>
</dbReference>
<dbReference type="UniPathway" id="UPA00047">
    <property type="reaction ID" value="UER00054"/>
</dbReference>
<dbReference type="GO" id="GO:0006567">
    <property type="term" value="P:L-threonine catabolic process"/>
    <property type="evidence" value="ECO:0007669"/>
    <property type="project" value="TreeGrafter"/>
</dbReference>
<evidence type="ECO:0000256" key="9">
    <source>
        <dbReference type="ARBA" id="ARBA00023239"/>
    </source>
</evidence>
<evidence type="ECO:0000256" key="1">
    <source>
        <dbReference type="ARBA" id="ARBA00001274"/>
    </source>
</evidence>
<dbReference type="Proteomes" id="UP000245771">
    <property type="component" value="Unassembled WGS sequence"/>
</dbReference>
<dbReference type="FunCoup" id="A0A316VB09">
    <property type="interactions" value="180"/>
</dbReference>
<keyword evidence="10 11" id="KW-0100">Branched-chain amino acid biosynthesis</keyword>
<dbReference type="FunFam" id="3.40.50.1100:FF:000008">
    <property type="entry name" value="L-threonine dehydratase"/>
    <property type="match status" value="1"/>
</dbReference>
<dbReference type="STRING" id="1280837.A0A316VB09"/>
<dbReference type="PANTHER" id="PTHR48078:SF11">
    <property type="entry name" value="THREONINE DEHYDRATASE, MITOCHONDRIAL"/>
    <property type="match status" value="1"/>
</dbReference>
<dbReference type="NCBIfam" id="TIGR01124">
    <property type="entry name" value="ilvA_2Cterm"/>
    <property type="match status" value="1"/>
</dbReference>
<protein>
    <recommendedName>
        <fullName evidence="11">Threonine dehydratase</fullName>
        <ecNumber evidence="11">4.3.1.19</ecNumber>
    </recommendedName>
    <alternativeName>
        <fullName evidence="11">Threonine deaminase</fullName>
    </alternativeName>
</protein>
<dbReference type="InterPro" id="IPR005787">
    <property type="entry name" value="Thr_deHydtase_biosynth"/>
</dbReference>
<feature type="domain" description="ACT-like" evidence="13">
    <location>
        <begin position="565"/>
        <end position="636"/>
    </location>
</feature>
<dbReference type="Gene3D" id="3.40.1020.10">
    <property type="entry name" value="Biosynthetic Threonine Deaminase, Domain 3"/>
    <property type="match status" value="1"/>
</dbReference>
<dbReference type="GO" id="GO:0003941">
    <property type="term" value="F:L-serine ammonia-lyase activity"/>
    <property type="evidence" value="ECO:0007669"/>
    <property type="project" value="TreeGrafter"/>
</dbReference>
<dbReference type="GeneID" id="37022240"/>
<dbReference type="GO" id="GO:0009097">
    <property type="term" value="P:isoleucine biosynthetic process"/>
    <property type="evidence" value="ECO:0007669"/>
    <property type="project" value="UniProtKB-UniRule"/>
</dbReference>
<dbReference type="GO" id="GO:0004794">
    <property type="term" value="F:threonine deaminase activity"/>
    <property type="evidence" value="ECO:0007669"/>
    <property type="project" value="UniProtKB-UniRule"/>
</dbReference>
<keyword evidence="9 11" id="KW-0456">Lyase</keyword>
<dbReference type="GO" id="GO:0030170">
    <property type="term" value="F:pyridoxal phosphate binding"/>
    <property type="evidence" value="ECO:0007669"/>
    <property type="project" value="InterPro"/>
</dbReference>
<dbReference type="InterPro" id="IPR001721">
    <property type="entry name" value="TD_ACT-like"/>
</dbReference>
<sequence length="645" mass="70703">MSSEPYQADNLPPAYVPGPWPPITKEAGEGSEKISETLQQAYDDLPSHLRLPNGEPDYLRLILSADIYSLVKQTPLMLATNLSTRLGCQVMMKREDLQPVFSFKLRGAFNMMRQLTDEQKWKGVIACSAGNHAQGVALSGSHLNIPCTIVMPTGTPSIKTENVRRLGSKVVLHGVNFDEAKAECARLARIHGLKIIPPFDEPRVIAGQGTVAVELLSQTDMSKVDAIFCCVGGGGLLAGVASYIKRIAPPGIKVIAVETYDADALARSLEAGQRVTLDDVGLFSDGTAVRIIGEENFRLCHGLVDGIVRVDTDEICAAIRDVFEDTRSIPEPAGALAIAGMKRYILENNLQNSGKRFIATVSGANMNFSRLRFVSERSELGQKREILLMVEIPESPGSFLRLAQKIFPRQLSEFSYRYDRSDRAQIFLSFLLDTPAGMQNLPATSVPPPPTSGGMPVPTPVAEEAHIRAQSTSNGTSTPSRGRFEERSDNTARLPSPAPAPGKQQEDLFATQAAAIQAVYESEVQAILEMINGEGMTAIDISNNEVAKSHARYMVGSKSEVPNERLFQFTFPERPGALLKFLRGLDKGFNVSLFNYRNNGGDTASILVGIQVEPNQESAFQKFLQTIGYRFREETDNEVYKKFMR</sequence>
<dbReference type="GO" id="GO:0006565">
    <property type="term" value="P:L-serine catabolic process"/>
    <property type="evidence" value="ECO:0007669"/>
    <property type="project" value="TreeGrafter"/>
</dbReference>
<dbReference type="EC" id="4.3.1.19" evidence="11"/>